<name>A0A845PV52_9FLAO</name>
<dbReference type="GO" id="GO:0071555">
    <property type="term" value="P:cell wall organization"/>
    <property type="evidence" value="ECO:0007669"/>
    <property type="project" value="UniProtKB-KW"/>
</dbReference>
<feature type="region of interest" description="Disordered" evidence="11">
    <location>
        <begin position="636"/>
        <end position="656"/>
    </location>
</feature>
<keyword evidence="5" id="KW-0812">Transmembrane</keyword>
<evidence type="ECO:0000256" key="8">
    <source>
        <dbReference type="ARBA" id="ARBA00022989"/>
    </source>
</evidence>
<evidence type="ECO:0000256" key="2">
    <source>
        <dbReference type="ARBA" id="ARBA00004236"/>
    </source>
</evidence>
<keyword evidence="9" id="KW-0472">Membrane</keyword>
<evidence type="ECO:0000256" key="9">
    <source>
        <dbReference type="ARBA" id="ARBA00023136"/>
    </source>
</evidence>
<keyword evidence="10" id="KW-0961">Cell wall biogenesis/degradation</keyword>
<dbReference type="Gene3D" id="3.40.710.10">
    <property type="entry name" value="DD-peptidase/beta-lactamase superfamily"/>
    <property type="match status" value="1"/>
</dbReference>
<dbReference type="AlphaFoldDB" id="A0A845PV52"/>
<keyword evidence="4" id="KW-0645">Protease</keyword>
<keyword evidence="8" id="KW-1133">Transmembrane helix</keyword>
<protein>
    <submittedName>
        <fullName evidence="14">Peptidoglycan glycosyltransferase</fullName>
    </submittedName>
</protein>
<evidence type="ECO:0000313" key="14">
    <source>
        <dbReference type="EMBL" id="NAW51535.1"/>
    </source>
</evidence>
<keyword evidence="14" id="KW-0808">Transferase</keyword>
<dbReference type="InterPro" id="IPR012338">
    <property type="entry name" value="Beta-lactam/transpept-like"/>
</dbReference>
<reference evidence="14 15" key="1">
    <citation type="submission" date="2019-11" db="EMBL/GenBank/DDBJ databases">
        <title>Characterization of Elizabethkingia argenteiflava sp. nov., isolated from inner surface of Soybean Pods.</title>
        <authorList>
            <person name="Mo S."/>
        </authorList>
    </citation>
    <scope>NUCLEOTIDE SEQUENCE [LARGE SCALE GENOMIC DNA]</scope>
    <source>
        <strain evidence="14 15">YB22</strain>
    </source>
</reference>
<evidence type="ECO:0000256" key="1">
    <source>
        <dbReference type="ARBA" id="ARBA00004167"/>
    </source>
</evidence>
<sequence length="656" mass="73430">MKPYFRILAFTCFIACLFIARLSYLQLFTDKYALNAANTSIKKQYIIPQRGVIFDRTGKILVGNQPSFEISFTQSLMKPDFDTLSFCNLVGMSKDQFIRRIKEVQSEKNYLKFLPATFIKDLSREDIAGIQERIFKYPAFSIESRPQRKYEINTSGNLLGYTNQVSPDYIKRDSTYYLPGDIAGMTGVERSYEKPLRGTKGIKYIQKDIRLRNIGPYKGGKLDEPVLPGKDLTLTIDYDLQKMAEEMLVNKHGAIVALDPNNGEILALASGPDIDPNLFTSAEKNKNLYRLQTDTLYENRPTFDRSLQAAYPPGSIFKLLTALAGMQMGVFDEKTVFPCAGGFNYKGLKIKGHGGAVPLIPSIRVSSNCYFSHAYLAIVNKYPNDPSRGVDEWKEIMNSFGVGVFLNNDLAVGAKGRIPTGKYYENRQKYLNHGKEQKNWNPLSTGAVFNGMGQGDILLTPLQMANFVAAIANKGWYITPHIVKLIDGKANPDARFKVKHRTLIDPKHFLPVLEGMEQVVLAGTARGLKSNDFTQMAKTGTAQVPQGKDNSIFVLIAPADKPKIVVAAVMEHAGFGATWAGPAATVIAEKYITGELKRDYLYKKMVNSSFMPEYKRQWISNLKRKGLYVNPKSDSVQIKKTTDSIKAQKTTTESQK</sequence>
<dbReference type="Pfam" id="PF03717">
    <property type="entry name" value="PBP_dimer"/>
    <property type="match status" value="1"/>
</dbReference>
<accession>A0A845PV52</accession>
<evidence type="ECO:0000259" key="12">
    <source>
        <dbReference type="Pfam" id="PF00905"/>
    </source>
</evidence>
<comment type="caution">
    <text evidence="14">The sequence shown here is derived from an EMBL/GenBank/DDBJ whole genome shotgun (WGS) entry which is preliminary data.</text>
</comment>
<keyword evidence="4" id="KW-0121">Carboxypeptidase</keyword>
<evidence type="ECO:0000256" key="3">
    <source>
        <dbReference type="ARBA" id="ARBA00022475"/>
    </source>
</evidence>
<dbReference type="InterPro" id="IPR050515">
    <property type="entry name" value="Beta-lactam/transpept"/>
</dbReference>
<evidence type="ECO:0000313" key="15">
    <source>
        <dbReference type="Proteomes" id="UP000553459"/>
    </source>
</evidence>
<evidence type="ECO:0000256" key="4">
    <source>
        <dbReference type="ARBA" id="ARBA00022645"/>
    </source>
</evidence>
<dbReference type="RefSeq" id="WP_166519814.1">
    <property type="nucleotide sequence ID" value="NZ_JAAABJ010000549.1"/>
</dbReference>
<evidence type="ECO:0000256" key="11">
    <source>
        <dbReference type="SAM" id="MobiDB-lite"/>
    </source>
</evidence>
<dbReference type="GO" id="GO:0008360">
    <property type="term" value="P:regulation of cell shape"/>
    <property type="evidence" value="ECO:0007669"/>
    <property type="project" value="UniProtKB-KW"/>
</dbReference>
<dbReference type="PANTHER" id="PTHR30627:SF2">
    <property type="entry name" value="PEPTIDOGLYCAN D,D-TRANSPEPTIDASE MRDA"/>
    <property type="match status" value="1"/>
</dbReference>
<evidence type="ECO:0000256" key="7">
    <source>
        <dbReference type="ARBA" id="ARBA00022984"/>
    </source>
</evidence>
<keyword evidence="15" id="KW-1185">Reference proteome</keyword>
<feature type="domain" description="Penicillin-binding protein dimerisation" evidence="13">
    <location>
        <begin position="46"/>
        <end position="209"/>
    </location>
</feature>
<keyword evidence="4" id="KW-0378">Hydrolase</keyword>
<dbReference type="Gene3D" id="3.90.1310.10">
    <property type="entry name" value="Penicillin-binding protein 2a (Domain 2)"/>
    <property type="match status" value="1"/>
</dbReference>
<dbReference type="InterPro" id="IPR001460">
    <property type="entry name" value="PCN-bd_Tpept"/>
</dbReference>
<dbReference type="Proteomes" id="UP000553459">
    <property type="component" value="Unassembled WGS sequence"/>
</dbReference>
<keyword evidence="6" id="KW-0133">Cell shape</keyword>
<dbReference type="GO" id="GO:0009252">
    <property type="term" value="P:peptidoglycan biosynthetic process"/>
    <property type="evidence" value="ECO:0007669"/>
    <property type="project" value="UniProtKB-KW"/>
</dbReference>
<dbReference type="GO" id="GO:0016740">
    <property type="term" value="F:transferase activity"/>
    <property type="evidence" value="ECO:0007669"/>
    <property type="project" value="UniProtKB-KW"/>
</dbReference>
<dbReference type="GO" id="GO:0005886">
    <property type="term" value="C:plasma membrane"/>
    <property type="evidence" value="ECO:0007669"/>
    <property type="project" value="UniProtKB-SubCell"/>
</dbReference>
<dbReference type="Gene3D" id="3.30.1390.30">
    <property type="entry name" value="Penicillin-binding protein 2a, domain 3"/>
    <property type="match status" value="1"/>
</dbReference>
<proteinExistence type="predicted"/>
<feature type="domain" description="Penicillin-binding protein transpeptidase" evidence="12">
    <location>
        <begin position="253"/>
        <end position="590"/>
    </location>
</feature>
<organism evidence="14 15">
    <name type="scientific">Elizabethkingia argenteiflava</name>
    <dbReference type="NCBI Taxonomy" id="2681556"/>
    <lineage>
        <taxon>Bacteria</taxon>
        <taxon>Pseudomonadati</taxon>
        <taxon>Bacteroidota</taxon>
        <taxon>Flavobacteriia</taxon>
        <taxon>Flavobacteriales</taxon>
        <taxon>Weeksellaceae</taxon>
        <taxon>Elizabethkingia</taxon>
    </lineage>
</organism>
<dbReference type="EMBL" id="JAAABJ010000549">
    <property type="protein sequence ID" value="NAW51535.1"/>
    <property type="molecule type" value="Genomic_DNA"/>
</dbReference>
<evidence type="ECO:0000259" key="13">
    <source>
        <dbReference type="Pfam" id="PF03717"/>
    </source>
</evidence>
<dbReference type="InterPro" id="IPR005311">
    <property type="entry name" value="PBP_dimer"/>
</dbReference>
<comment type="subcellular location">
    <subcellularLocation>
        <location evidence="2">Cell membrane</location>
    </subcellularLocation>
    <subcellularLocation>
        <location evidence="1">Membrane</location>
        <topology evidence="1">Single-pass membrane protein</topology>
    </subcellularLocation>
</comment>
<evidence type="ECO:0000256" key="5">
    <source>
        <dbReference type="ARBA" id="ARBA00022692"/>
    </source>
</evidence>
<keyword evidence="3" id="KW-1003">Cell membrane</keyword>
<evidence type="ECO:0000256" key="10">
    <source>
        <dbReference type="ARBA" id="ARBA00023316"/>
    </source>
</evidence>
<dbReference type="SUPFAM" id="SSF56519">
    <property type="entry name" value="Penicillin binding protein dimerisation domain"/>
    <property type="match status" value="1"/>
</dbReference>
<dbReference type="GO" id="GO:0071972">
    <property type="term" value="F:peptidoglycan L,D-transpeptidase activity"/>
    <property type="evidence" value="ECO:0007669"/>
    <property type="project" value="TreeGrafter"/>
</dbReference>
<dbReference type="InterPro" id="IPR036138">
    <property type="entry name" value="PBP_dimer_sf"/>
</dbReference>
<dbReference type="SUPFAM" id="SSF56601">
    <property type="entry name" value="beta-lactamase/transpeptidase-like"/>
    <property type="match status" value="1"/>
</dbReference>
<keyword evidence="7" id="KW-0573">Peptidoglycan synthesis</keyword>
<evidence type="ECO:0000256" key="6">
    <source>
        <dbReference type="ARBA" id="ARBA00022960"/>
    </source>
</evidence>
<dbReference type="PANTHER" id="PTHR30627">
    <property type="entry name" value="PEPTIDOGLYCAN D,D-TRANSPEPTIDASE"/>
    <property type="match status" value="1"/>
</dbReference>
<dbReference type="Pfam" id="PF00905">
    <property type="entry name" value="Transpeptidase"/>
    <property type="match status" value="1"/>
</dbReference>
<gene>
    <name evidence="14" type="ORF">GNY06_09135</name>
</gene>
<dbReference type="GO" id="GO:0008658">
    <property type="term" value="F:penicillin binding"/>
    <property type="evidence" value="ECO:0007669"/>
    <property type="project" value="InterPro"/>
</dbReference>